<dbReference type="GO" id="GO:0016020">
    <property type="term" value="C:membrane"/>
    <property type="evidence" value="ECO:0007669"/>
    <property type="project" value="UniProtKB-SubCell"/>
</dbReference>
<dbReference type="InterPro" id="IPR004841">
    <property type="entry name" value="AA-permease/SLC12A_dom"/>
</dbReference>
<feature type="transmembrane region" description="Helical" evidence="9">
    <location>
        <begin position="95"/>
        <end position="116"/>
    </location>
</feature>
<feature type="transmembrane region" description="Helical" evidence="9">
    <location>
        <begin position="442"/>
        <end position="461"/>
    </location>
</feature>
<dbReference type="Proteomes" id="UP000539111">
    <property type="component" value="Unassembled WGS sequence"/>
</dbReference>
<keyword evidence="5" id="KW-0029">Amino-acid transport</keyword>
<keyword evidence="12" id="KW-1185">Reference proteome</keyword>
<evidence type="ECO:0000256" key="7">
    <source>
        <dbReference type="ARBA" id="ARBA00023136"/>
    </source>
</evidence>
<comment type="subcellular location">
    <subcellularLocation>
        <location evidence="1">Membrane</location>
        <topology evidence="1">Multi-pass membrane protein</topology>
    </subcellularLocation>
</comment>
<evidence type="ECO:0000256" key="9">
    <source>
        <dbReference type="SAM" id="Phobius"/>
    </source>
</evidence>
<dbReference type="Pfam" id="PF00324">
    <property type="entry name" value="AA_permease"/>
    <property type="match status" value="1"/>
</dbReference>
<comment type="caution">
    <text evidence="11">The sequence shown here is derived from an EMBL/GenBank/DDBJ whole genome shotgun (WGS) entry which is preliminary data.</text>
</comment>
<comment type="similarity">
    <text evidence="2">Belongs to the amino acid-polyamine-organocation (APC) superfamily. Amino acid transporter (AAT) (TC 2.A.3.1) family.</text>
</comment>
<dbReference type="PIRSF" id="PIRSF006060">
    <property type="entry name" value="AA_transporter"/>
    <property type="match status" value="1"/>
</dbReference>
<keyword evidence="4 9" id="KW-0812">Transmembrane</keyword>
<protein>
    <submittedName>
        <fullName evidence="11">GABA permease</fullName>
    </submittedName>
</protein>
<evidence type="ECO:0000256" key="5">
    <source>
        <dbReference type="ARBA" id="ARBA00022970"/>
    </source>
</evidence>
<dbReference type="EMBL" id="JACBZP010000001">
    <property type="protein sequence ID" value="NYI67877.1"/>
    <property type="molecule type" value="Genomic_DNA"/>
</dbReference>
<organism evidence="11 12">
    <name type="scientific">Spelaeicoccus albus</name>
    <dbReference type="NCBI Taxonomy" id="1280376"/>
    <lineage>
        <taxon>Bacteria</taxon>
        <taxon>Bacillati</taxon>
        <taxon>Actinomycetota</taxon>
        <taxon>Actinomycetes</taxon>
        <taxon>Micrococcales</taxon>
        <taxon>Brevibacteriaceae</taxon>
        <taxon>Spelaeicoccus</taxon>
    </lineage>
</organism>
<feature type="transmembrane region" description="Helical" evidence="9">
    <location>
        <begin position="169"/>
        <end position="187"/>
    </location>
</feature>
<feature type="transmembrane region" description="Helical" evidence="9">
    <location>
        <begin position="344"/>
        <end position="365"/>
    </location>
</feature>
<evidence type="ECO:0000256" key="1">
    <source>
        <dbReference type="ARBA" id="ARBA00004141"/>
    </source>
</evidence>
<feature type="transmembrane region" description="Helical" evidence="9">
    <location>
        <begin position="371"/>
        <end position="394"/>
    </location>
</feature>
<proteinExistence type="inferred from homology"/>
<feature type="transmembrane region" description="Helical" evidence="9">
    <location>
        <begin position="249"/>
        <end position="271"/>
    </location>
</feature>
<feature type="transmembrane region" description="Helical" evidence="9">
    <location>
        <begin position="291"/>
        <end position="312"/>
    </location>
</feature>
<accession>A0A7Z0D2X0</accession>
<dbReference type="PANTHER" id="PTHR43495:SF5">
    <property type="entry name" value="GAMMA-AMINOBUTYRIC ACID PERMEASE"/>
    <property type="match status" value="1"/>
</dbReference>
<sequence>MDVPAEQQQSNHGGRAPHGPKKLRSRHITMITLGGIIGSSLFVGSANIIRSVGPTAVVSYLVGGLLVYLAMLMLGEMAAVRPAVGSFMEYARVGLGDWAAYLVGWLYWYFWVGVLAYEAVIGGHTLNGWFHGLPPWAWSLLLLGVFVLTNLISVRSFGETEFWLASIKIAAIVVFLGAGLLFVLGLWPDSSFSVHNLWQHGGFVPQGFGAILTGVALVIFSYFGTEIAVMASAESEDPPAGIRLATITVIWRVLLFFVGSILIITMVVPWDKLPAATGVANAPFTLMFEKFGIPAASIVMELVIFSAVVSVLNSGLYSASRMFASLADKGFAPKIVSRKARNGVPVVAVFASTAGGVIAAIANFIAPNSGIFDFIMNSAGLVALFVYVFIALTHMRLRQKMTAHEVAGLKVKVKLFPWLNIFLIAAVAVVVVIMLTTPVGRTQVWTSLVATGVLLLFWPLVRRKLAAMRGENTLEADRSNHSA</sequence>
<feature type="transmembrane region" description="Helical" evidence="9">
    <location>
        <begin position="136"/>
        <end position="157"/>
    </location>
</feature>
<keyword evidence="7 9" id="KW-0472">Membrane</keyword>
<evidence type="ECO:0000256" key="2">
    <source>
        <dbReference type="ARBA" id="ARBA00008583"/>
    </source>
</evidence>
<evidence type="ECO:0000313" key="11">
    <source>
        <dbReference type="EMBL" id="NYI67877.1"/>
    </source>
</evidence>
<feature type="transmembrane region" description="Helical" evidence="9">
    <location>
        <begin position="55"/>
        <end position="74"/>
    </location>
</feature>
<dbReference type="Gene3D" id="1.20.1740.10">
    <property type="entry name" value="Amino acid/polyamine transporter I"/>
    <property type="match status" value="1"/>
</dbReference>
<feature type="transmembrane region" description="Helical" evidence="9">
    <location>
        <begin position="415"/>
        <end position="436"/>
    </location>
</feature>
<name>A0A7Z0D2X0_9MICO</name>
<feature type="transmembrane region" description="Helical" evidence="9">
    <location>
        <begin position="28"/>
        <end position="49"/>
    </location>
</feature>
<keyword evidence="6 9" id="KW-1133">Transmembrane helix</keyword>
<dbReference type="RefSeq" id="WP_237249008.1">
    <property type="nucleotide sequence ID" value="NZ_JACBZP010000001.1"/>
</dbReference>
<evidence type="ECO:0000256" key="4">
    <source>
        <dbReference type="ARBA" id="ARBA00022692"/>
    </source>
</evidence>
<dbReference type="FunFam" id="1.20.1740.10:FF:000001">
    <property type="entry name" value="Amino acid permease"/>
    <property type="match status" value="1"/>
</dbReference>
<feature type="transmembrane region" description="Helical" evidence="9">
    <location>
        <begin position="207"/>
        <end position="229"/>
    </location>
</feature>
<dbReference type="AlphaFoldDB" id="A0A7Z0D2X0"/>
<dbReference type="PANTHER" id="PTHR43495">
    <property type="entry name" value="GABA PERMEASE"/>
    <property type="match status" value="1"/>
</dbReference>
<dbReference type="GO" id="GO:0006865">
    <property type="term" value="P:amino acid transport"/>
    <property type="evidence" value="ECO:0007669"/>
    <property type="project" value="UniProtKB-KW"/>
</dbReference>
<keyword evidence="3" id="KW-0813">Transport</keyword>
<evidence type="ECO:0000259" key="10">
    <source>
        <dbReference type="Pfam" id="PF00324"/>
    </source>
</evidence>
<evidence type="ECO:0000256" key="8">
    <source>
        <dbReference type="SAM" id="MobiDB-lite"/>
    </source>
</evidence>
<gene>
    <name evidence="11" type="ORF">BJY26_002183</name>
</gene>
<dbReference type="GO" id="GO:0055085">
    <property type="term" value="P:transmembrane transport"/>
    <property type="evidence" value="ECO:0007669"/>
    <property type="project" value="InterPro"/>
</dbReference>
<feature type="domain" description="Amino acid permease/ SLC12A" evidence="10">
    <location>
        <begin position="27"/>
        <end position="442"/>
    </location>
</feature>
<feature type="compositionally biased region" description="Polar residues" evidence="8">
    <location>
        <begin position="1"/>
        <end position="12"/>
    </location>
</feature>
<feature type="region of interest" description="Disordered" evidence="8">
    <location>
        <begin position="1"/>
        <end position="22"/>
    </location>
</feature>
<evidence type="ECO:0000256" key="6">
    <source>
        <dbReference type="ARBA" id="ARBA00022989"/>
    </source>
</evidence>
<evidence type="ECO:0000256" key="3">
    <source>
        <dbReference type="ARBA" id="ARBA00022448"/>
    </source>
</evidence>
<evidence type="ECO:0000313" key="12">
    <source>
        <dbReference type="Proteomes" id="UP000539111"/>
    </source>
</evidence>
<reference evidence="11 12" key="1">
    <citation type="submission" date="2020-07" db="EMBL/GenBank/DDBJ databases">
        <title>Sequencing the genomes of 1000 actinobacteria strains.</title>
        <authorList>
            <person name="Klenk H.-P."/>
        </authorList>
    </citation>
    <scope>NUCLEOTIDE SEQUENCE [LARGE SCALE GENOMIC DNA]</scope>
    <source>
        <strain evidence="11 12">DSM 26341</strain>
    </source>
</reference>